<evidence type="ECO:0000313" key="2">
    <source>
        <dbReference type="Proteomes" id="UP000594923"/>
    </source>
</evidence>
<gene>
    <name evidence="1" type="ORF">IMF22_05855</name>
</gene>
<dbReference type="AlphaFoldDB" id="A0A7M1KKD0"/>
<organism evidence="1 2">
    <name type="scientific">Pseudomonas poae</name>
    <dbReference type="NCBI Taxonomy" id="200451"/>
    <lineage>
        <taxon>Bacteria</taxon>
        <taxon>Pseudomonadati</taxon>
        <taxon>Pseudomonadota</taxon>
        <taxon>Gammaproteobacteria</taxon>
        <taxon>Pseudomonadales</taxon>
        <taxon>Pseudomonadaceae</taxon>
        <taxon>Pseudomonas</taxon>
    </lineage>
</organism>
<reference evidence="1 2" key="1">
    <citation type="submission" date="2020-10" db="EMBL/GenBank/DDBJ databases">
        <title>High quality whole genome sequence of Pseudomonas poae PMA22.</title>
        <authorList>
            <person name="Hernandez J.G."/>
            <person name="Rodriguez P."/>
            <person name="Cuevas C."/>
            <person name="de la Calle F."/>
            <person name="Galan B."/>
            <person name="Garcia J.L."/>
        </authorList>
    </citation>
    <scope>NUCLEOTIDE SEQUENCE [LARGE SCALE GENOMIC DNA]</scope>
    <source>
        <strain evidence="1 2">PMA22</strain>
    </source>
</reference>
<dbReference type="Proteomes" id="UP000594923">
    <property type="component" value="Chromosome"/>
</dbReference>
<protein>
    <submittedName>
        <fullName evidence="1">Uncharacterized protein</fullName>
    </submittedName>
</protein>
<name>A0A7M1KKD0_9PSED</name>
<proteinExistence type="predicted"/>
<dbReference type="RefSeq" id="WP_197627559.1">
    <property type="nucleotide sequence ID" value="NZ_CP063073.1"/>
</dbReference>
<dbReference type="EMBL" id="CP063073">
    <property type="protein sequence ID" value="QOQ76572.1"/>
    <property type="molecule type" value="Genomic_DNA"/>
</dbReference>
<sequence>MILMINPSTHSLLDWVMSGPSLDDQRASESQVNTAGANENAGPAAYEQAIQKFVRDGKNPELLQLREGLVRVLDDVNRLERYLPGPPSADQTANMLSFFMQHSEVTLEAGSSGVLGFGQQVSLSTFMKNRGLNPPVNKDELQQTIDALPSKPELPPRTSAGGLRALIQLGNKSV</sequence>
<accession>A0A7M1KKD0</accession>
<evidence type="ECO:0000313" key="1">
    <source>
        <dbReference type="EMBL" id="QOQ76572.1"/>
    </source>
</evidence>